<sequence>MSKLMAAPTAEVRHNLGTPVLRASEKCNSLANAEVDSEDTGSMGKKNHTIRYVNDAIKEETRVFVFHKESTGEDGKGTAYWYDGDSTIGHRLYKEITKMAMQGFTQKIVQLMKSERLFESQGDPIILSQELCIFMQIKNEYGPSSKAIGALGYLYMTWAAKMVVELDTGVPWVMCKEDDSPDPVVSDHIICLQRLGVQLNSGQFKIWPMQLLTSNKRVDRSLILHGLFKTCIYHGGTNYGRTAEGPFITTTCEYDAPLDEYGLTRQPKYGHLTELHRAIKLCDKALLSTDPVVTSLGSYQQAHVFSSKKGGSVAFLVNHNPESAAKVVYNNKHYNLPPWSICILPDCEKVAIQLTFFLMFSSFRP</sequence>
<keyword evidence="5" id="KW-0378">Hydrolase</keyword>
<dbReference type="InterPro" id="IPR031330">
    <property type="entry name" value="Gly_Hdrlase_35_cat"/>
</dbReference>
<comment type="similarity">
    <text evidence="2">Belongs to the glycosyl hydrolase 35 family.</text>
</comment>
<dbReference type="EC" id="3.2.1.23" evidence="3"/>
<dbReference type="Gene3D" id="2.60.120.260">
    <property type="entry name" value="Galactose-binding domain-like"/>
    <property type="match status" value="1"/>
</dbReference>
<dbReference type="InterPro" id="IPR017853">
    <property type="entry name" value="GH"/>
</dbReference>
<dbReference type="Gene3D" id="3.20.20.80">
    <property type="entry name" value="Glycosidases"/>
    <property type="match status" value="1"/>
</dbReference>
<proteinExistence type="inferred from homology"/>
<evidence type="ECO:0000256" key="2">
    <source>
        <dbReference type="ARBA" id="ARBA00009809"/>
    </source>
</evidence>
<keyword evidence="10" id="KW-1185">Reference proteome</keyword>
<dbReference type="PANTHER" id="PTHR23421">
    <property type="entry name" value="BETA-GALACTOSIDASE RELATED"/>
    <property type="match status" value="1"/>
</dbReference>
<accession>A0A7J7L7M5</accession>
<dbReference type="InterPro" id="IPR001944">
    <property type="entry name" value="Glycoside_Hdrlase_35"/>
</dbReference>
<dbReference type="EMBL" id="JACGCM010002566">
    <property type="protein sequence ID" value="KAF6138655.1"/>
    <property type="molecule type" value="Genomic_DNA"/>
</dbReference>
<keyword evidence="6" id="KW-0326">Glycosidase</keyword>
<gene>
    <name evidence="9" type="ORF">GIB67_010838</name>
</gene>
<dbReference type="SUPFAM" id="SSF51445">
    <property type="entry name" value="(Trans)glycosidases"/>
    <property type="match status" value="1"/>
</dbReference>
<dbReference type="PRINTS" id="PR00742">
    <property type="entry name" value="GLHYDRLASE35"/>
</dbReference>
<evidence type="ECO:0000256" key="5">
    <source>
        <dbReference type="ARBA" id="ARBA00022801"/>
    </source>
</evidence>
<evidence type="ECO:0000256" key="4">
    <source>
        <dbReference type="ARBA" id="ARBA00022729"/>
    </source>
</evidence>
<reference evidence="9 10" key="1">
    <citation type="journal article" date="2020" name="IScience">
        <title>Genome Sequencing of the Endangered Kingdonia uniflora (Circaeasteraceae, Ranunculales) Reveals Potential Mechanisms of Evolutionary Specialization.</title>
        <authorList>
            <person name="Sun Y."/>
            <person name="Deng T."/>
            <person name="Zhang A."/>
            <person name="Moore M.J."/>
            <person name="Landis J.B."/>
            <person name="Lin N."/>
            <person name="Zhang H."/>
            <person name="Zhang X."/>
            <person name="Huang J."/>
            <person name="Zhang X."/>
            <person name="Sun H."/>
            <person name="Wang H."/>
        </authorList>
    </citation>
    <scope>NUCLEOTIDE SEQUENCE [LARGE SCALE GENOMIC DNA]</scope>
    <source>
        <strain evidence="9">TB1705</strain>
        <tissue evidence="9">Leaf</tissue>
    </source>
</reference>
<protein>
    <recommendedName>
        <fullName evidence="3">beta-galactosidase</fullName>
        <ecNumber evidence="3">3.2.1.23</ecNumber>
    </recommendedName>
</protein>
<dbReference type="Proteomes" id="UP000541444">
    <property type="component" value="Unassembled WGS sequence"/>
</dbReference>
<feature type="domain" description="Glycoside hydrolase 35 catalytic" evidence="7">
    <location>
        <begin position="77"/>
        <end position="186"/>
    </location>
</feature>
<evidence type="ECO:0000256" key="1">
    <source>
        <dbReference type="ARBA" id="ARBA00001412"/>
    </source>
</evidence>
<evidence type="ECO:0000259" key="7">
    <source>
        <dbReference type="Pfam" id="PF01301"/>
    </source>
</evidence>
<keyword evidence="4" id="KW-0732">Signal</keyword>
<comment type="catalytic activity">
    <reaction evidence="1">
        <text>Hydrolysis of terminal non-reducing beta-D-galactose residues in beta-D-galactosides.</text>
        <dbReference type="EC" id="3.2.1.23"/>
    </reaction>
</comment>
<evidence type="ECO:0000259" key="8">
    <source>
        <dbReference type="Pfam" id="PF17834"/>
    </source>
</evidence>
<evidence type="ECO:0000313" key="9">
    <source>
        <dbReference type="EMBL" id="KAF6138655.1"/>
    </source>
</evidence>
<dbReference type="AlphaFoldDB" id="A0A7J7L7M5"/>
<dbReference type="FunFam" id="2.60.120.260:FF:000142">
    <property type="entry name" value="Beta-galactosidase"/>
    <property type="match status" value="1"/>
</dbReference>
<name>A0A7J7L7M5_9MAGN</name>
<dbReference type="GO" id="GO:0004565">
    <property type="term" value="F:beta-galactosidase activity"/>
    <property type="evidence" value="ECO:0007669"/>
    <property type="project" value="UniProtKB-EC"/>
</dbReference>
<feature type="domain" description="Glycoside hydrolase 35 catalytic" evidence="7">
    <location>
        <begin position="215"/>
        <end position="278"/>
    </location>
</feature>
<evidence type="ECO:0000313" key="10">
    <source>
        <dbReference type="Proteomes" id="UP000541444"/>
    </source>
</evidence>
<organism evidence="9 10">
    <name type="scientific">Kingdonia uniflora</name>
    <dbReference type="NCBI Taxonomy" id="39325"/>
    <lineage>
        <taxon>Eukaryota</taxon>
        <taxon>Viridiplantae</taxon>
        <taxon>Streptophyta</taxon>
        <taxon>Embryophyta</taxon>
        <taxon>Tracheophyta</taxon>
        <taxon>Spermatophyta</taxon>
        <taxon>Magnoliopsida</taxon>
        <taxon>Ranunculales</taxon>
        <taxon>Circaeasteraceae</taxon>
        <taxon>Kingdonia</taxon>
    </lineage>
</organism>
<evidence type="ECO:0000256" key="3">
    <source>
        <dbReference type="ARBA" id="ARBA00012756"/>
    </source>
</evidence>
<dbReference type="OrthoDB" id="408788at2759"/>
<dbReference type="Pfam" id="PF17834">
    <property type="entry name" value="GHD"/>
    <property type="match status" value="1"/>
</dbReference>
<dbReference type="InterPro" id="IPR041392">
    <property type="entry name" value="GHD"/>
</dbReference>
<evidence type="ECO:0000256" key="6">
    <source>
        <dbReference type="ARBA" id="ARBA00023295"/>
    </source>
</evidence>
<feature type="domain" description="Beta-galactosidase beta-sandwich" evidence="8">
    <location>
        <begin position="301"/>
        <end position="351"/>
    </location>
</feature>
<comment type="caution">
    <text evidence="9">The sequence shown here is derived from an EMBL/GenBank/DDBJ whole genome shotgun (WGS) entry which is preliminary data.</text>
</comment>
<dbReference type="GO" id="GO:0005975">
    <property type="term" value="P:carbohydrate metabolic process"/>
    <property type="evidence" value="ECO:0007669"/>
    <property type="project" value="InterPro"/>
</dbReference>
<dbReference type="Pfam" id="PF01301">
    <property type="entry name" value="Glyco_hydro_35"/>
    <property type="match status" value="2"/>
</dbReference>